<dbReference type="PROSITE" id="PS50181">
    <property type="entry name" value="FBOX"/>
    <property type="match status" value="1"/>
</dbReference>
<feature type="compositionally biased region" description="Acidic residues" evidence="1">
    <location>
        <begin position="447"/>
        <end position="467"/>
    </location>
</feature>
<evidence type="ECO:0000259" key="2">
    <source>
        <dbReference type="PROSITE" id="PS50181"/>
    </source>
</evidence>
<dbReference type="InterPro" id="IPR036047">
    <property type="entry name" value="F-box-like_dom_sf"/>
</dbReference>
<feature type="region of interest" description="Disordered" evidence="1">
    <location>
        <begin position="694"/>
        <end position="732"/>
    </location>
</feature>
<gene>
    <name evidence="3" type="ORF">LshimejAT787_0600020</name>
</gene>
<feature type="compositionally biased region" description="Basic and acidic residues" evidence="1">
    <location>
        <begin position="711"/>
        <end position="720"/>
    </location>
</feature>
<name>A0A9P3PMY2_LYOSH</name>
<protein>
    <recommendedName>
        <fullName evidence="2">F-box domain-containing protein</fullName>
    </recommendedName>
</protein>
<dbReference type="EMBL" id="BRPK01000006">
    <property type="protein sequence ID" value="GLB38840.1"/>
    <property type="molecule type" value="Genomic_DNA"/>
</dbReference>
<dbReference type="Pfam" id="PF12937">
    <property type="entry name" value="F-box-like"/>
    <property type="match status" value="1"/>
</dbReference>
<keyword evidence="4" id="KW-1185">Reference proteome</keyword>
<proteinExistence type="predicted"/>
<feature type="compositionally biased region" description="Basic and acidic residues" evidence="1">
    <location>
        <begin position="403"/>
        <end position="441"/>
    </location>
</feature>
<dbReference type="CDD" id="cd09917">
    <property type="entry name" value="F-box_SF"/>
    <property type="match status" value="1"/>
</dbReference>
<accession>A0A9P3PMY2</accession>
<feature type="region of interest" description="Disordered" evidence="1">
    <location>
        <begin position="283"/>
        <end position="303"/>
    </location>
</feature>
<evidence type="ECO:0000313" key="4">
    <source>
        <dbReference type="Proteomes" id="UP001063166"/>
    </source>
</evidence>
<dbReference type="OrthoDB" id="2751409at2759"/>
<organism evidence="3 4">
    <name type="scientific">Lyophyllum shimeji</name>
    <name type="common">Hon-shimeji</name>
    <name type="synonym">Tricholoma shimeji</name>
    <dbReference type="NCBI Taxonomy" id="47721"/>
    <lineage>
        <taxon>Eukaryota</taxon>
        <taxon>Fungi</taxon>
        <taxon>Dikarya</taxon>
        <taxon>Basidiomycota</taxon>
        <taxon>Agaricomycotina</taxon>
        <taxon>Agaricomycetes</taxon>
        <taxon>Agaricomycetidae</taxon>
        <taxon>Agaricales</taxon>
        <taxon>Tricholomatineae</taxon>
        <taxon>Lyophyllaceae</taxon>
        <taxon>Lyophyllum</taxon>
    </lineage>
</organism>
<evidence type="ECO:0000256" key="1">
    <source>
        <dbReference type="SAM" id="MobiDB-lite"/>
    </source>
</evidence>
<dbReference type="InterPro" id="IPR001810">
    <property type="entry name" value="F-box_dom"/>
</dbReference>
<feature type="compositionally biased region" description="Polar residues" evidence="1">
    <location>
        <begin position="696"/>
        <end position="708"/>
    </location>
</feature>
<dbReference type="SUPFAM" id="SSF81383">
    <property type="entry name" value="F-box domain"/>
    <property type="match status" value="1"/>
</dbReference>
<feature type="compositionally biased region" description="Low complexity" evidence="1">
    <location>
        <begin position="283"/>
        <end position="294"/>
    </location>
</feature>
<dbReference type="AlphaFoldDB" id="A0A9P3PMY2"/>
<sequence length="732" mass="82494">MADLLDLPAEIIVRILCYLDLADLASAIQVNSTLRTYFKTFQILQYRFALQAAGVEDNPHSDLVVAERLERLKSQEEGWAQFRFDFRKRIPVRHVPSGIYDMTGGIYLLGDASKRTLHYCTLPSKADDAAEWKRINIDRRLVDMGLSIYEHDLIAIVTTTPHQTHLGLSVIEILLLQFSTGKPHPLARQPVLHVTESRWPRPAIGIEIVGDHLALVTNYFLHHDRPDDHFYIFEWKTGTLKMDVSADNHTYSGIVFLSPSLVLLPNTREKTLDVWSIPDAPLPSSAAPTTTTTPGQPPALPAPPPRPFLALSLPPIAHSQLLLTLSCRGEPNPTLSGTTPFSRHPFHPAPNDALVIFNMRLQHLGFARGSTFSMFVKRSALLEWAGDALARIERRRRRKERRRERERERERETERESRERDRGVMQAVGEREAGETERWEDPSVSGEEVETEGETEDEEDEEGDEDGTWPGHIRWDLPHGMMLVALDAHGQPIPIPVRPPPHAEVCVPWEDWGPPVTRLFDAEDMPTRWITTSAGERCVVSSEDAAGMGLQEMDVEEEETERPPLKVLDFNYLRVRRAMAQLQREMDEGDGGLEGIPEPGARMKEMLAGDVIVDRGPSGGRTQREVVTAPSVIQHEAFEEPVQTALPYVSLACWPPRGERFDFAGVLMDEERLLGLRTDEEDAIVEIEVMHMGSGVDNQSGRDGSQMQADKVPEEEKAGETHPWYGVEQTVY</sequence>
<evidence type="ECO:0000313" key="3">
    <source>
        <dbReference type="EMBL" id="GLB38840.1"/>
    </source>
</evidence>
<feature type="domain" description="F-box" evidence="2">
    <location>
        <begin position="1"/>
        <end position="47"/>
    </location>
</feature>
<reference evidence="3" key="1">
    <citation type="submission" date="2022-07" db="EMBL/GenBank/DDBJ databases">
        <title>The genome of Lyophyllum shimeji provides insight into the initial evolution of ectomycorrhizal fungal genome.</title>
        <authorList>
            <person name="Kobayashi Y."/>
            <person name="Shibata T."/>
            <person name="Hirakawa H."/>
            <person name="Shigenobu S."/>
            <person name="Nishiyama T."/>
            <person name="Yamada A."/>
            <person name="Hasebe M."/>
            <person name="Kawaguchi M."/>
        </authorList>
    </citation>
    <scope>NUCLEOTIDE SEQUENCE</scope>
    <source>
        <strain evidence="3">AT787</strain>
    </source>
</reference>
<comment type="caution">
    <text evidence="3">The sequence shown here is derived from an EMBL/GenBank/DDBJ whole genome shotgun (WGS) entry which is preliminary data.</text>
</comment>
<dbReference type="Proteomes" id="UP001063166">
    <property type="component" value="Unassembled WGS sequence"/>
</dbReference>
<feature type="region of interest" description="Disordered" evidence="1">
    <location>
        <begin position="395"/>
        <end position="470"/>
    </location>
</feature>